<proteinExistence type="predicted"/>
<dbReference type="PANTHER" id="PTHR23028">
    <property type="entry name" value="ACETYLTRANSFERASE"/>
    <property type="match status" value="1"/>
</dbReference>
<protein>
    <submittedName>
        <fullName evidence="3">Acyltransferase</fullName>
    </submittedName>
</protein>
<reference evidence="3 4" key="1">
    <citation type="submission" date="2020-02" db="EMBL/GenBank/DDBJ databases">
        <title>Genome sequence of strain CCNWXJ40-4.</title>
        <authorList>
            <person name="Gao J."/>
            <person name="Sun J."/>
        </authorList>
    </citation>
    <scope>NUCLEOTIDE SEQUENCE [LARGE SCALE GENOMIC DNA]</scope>
    <source>
        <strain evidence="3 4">CCNWXJ 40-4</strain>
    </source>
</reference>
<feature type="transmembrane region" description="Helical" evidence="1">
    <location>
        <begin position="351"/>
        <end position="372"/>
    </location>
</feature>
<dbReference type="Proteomes" id="UP001642900">
    <property type="component" value="Unassembled WGS sequence"/>
</dbReference>
<evidence type="ECO:0000313" key="3">
    <source>
        <dbReference type="EMBL" id="NGO52949.1"/>
    </source>
</evidence>
<organism evidence="3 4">
    <name type="scientific">Allomesorhizobium camelthorni</name>
    <dbReference type="NCBI Taxonomy" id="475069"/>
    <lineage>
        <taxon>Bacteria</taxon>
        <taxon>Pseudomonadati</taxon>
        <taxon>Pseudomonadota</taxon>
        <taxon>Alphaproteobacteria</taxon>
        <taxon>Hyphomicrobiales</taxon>
        <taxon>Phyllobacteriaceae</taxon>
        <taxon>Allomesorhizobium</taxon>
    </lineage>
</organism>
<name>A0A6G4WEB6_9HYPH</name>
<gene>
    <name evidence="3" type="ORF">G6N73_17495</name>
</gene>
<feature type="transmembrane region" description="Helical" evidence="1">
    <location>
        <begin position="319"/>
        <end position="339"/>
    </location>
</feature>
<dbReference type="Pfam" id="PF01757">
    <property type="entry name" value="Acyl_transf_3"/>
    <property type="match status" value="1"/>
</dbReference>
<keyword evidence="4" id="KW-1185">Reference proteome</keyword>
<feature type="transmembrane region" description="Helical" evidence="1">
    <location>
        <begin position="197"/>
        <end position="219"/>
    </location>
</feature>
<feature type="transmembrane region" description="Helical" evidence="1">
    <location>
        <begin position="278"/>
        <end position="298"/>
    </location>
</feature>
<dbReference type="GO" id="GO:0016020">
    <property type="term" value="C:membrane"/>
    <property type="evidence" value="ECO:0007669"/>
    <property type="project" value="TreeGrafter"/>
</dbReference>
<feature type="transmembrane region" description="Helical" evidence="1">
    <location>
        <begin position="231"/>
        <end position="250"/>
    </location>
</feature>
<feature type="transmembrane region" description="Helical" evidence="1">
    <location>
        <begin position="85"/>
        <end position="118"/>
    </location>
</feature>
<accession>A0A6G4WEB6</accession>
<feature type="transmembrane region" description="Helical" evidence="1">
    <location>
        <begin position="138"/>
        <end position="158"/>
    </location>
</feature>
<dbReference type="InterPro" id="IPR002656">
    <property type="entry name" value="Acyl_transf_3_dom"/>
</dbReference>
<evidence type="ECO:0000256" key="1">
    <source>
        <dbReference type="SAM" id="Phobius"/>
    </source>
</evidence>
<dbReference type="InterPro" id="IPR050879">
    <property type="entry name" value="Acyltransferase_3"/>
</dbReference>
<feature type="transmembrane region" description="Helical" evidence="1">
    <location>
        <begin position="45"/>
        <end position="64"/>
    </location>
</feature>
<dbReference type="GO" id="GO:0016747">
    <property type="term" value="F:acyltransferase activity, transferring groups other than amino-acyl groups"/>
    <property type="evidence" value="ECO:0007669"/>
    <property type="project" value="InterPro"/>
</dbReference>
<dbReference type="PANTHER" id="PTHR23028:SF53">
    <property type="entry name" value="ACYL_TRANSF_3 DOMAIN-CONTAINING PROTEIN"/>
    <property type="match status" value="1"/>
</dbReference>
<feature type="transmembrane region" description="Helical" evidence="1">
    <location>
        <begin position="163"/>
        <end position="181"/>
    </location>
</feature>
<evidence type="ECO:0000259" key="2">
    <source>
        <dbReference type="Pfam" id="PF01757"/>
    </source>
</evidence>
<feature type="domain" description="Acyltransferase 3" evidence="2">
    <location>
        <begin position="17"/>
        <end position="364"/>
    </location>
</feature>
<keyword evidence="1" id="KW-1133">Transmembrane helix</keyword>
<dbReference type="RefSeq" id="WP_165029827.1">
    <property type="nucleotide sequence ID" value="NZ_JAAKZF010000024.1"/>
</dbReference>
<dbReference type="EMBL" id="JAAKZF010000024">
    <property type="protein sequence ID" value="NGO52949.1"/>
    <property type="molecule type" value="Genomic_DNA"/>
</dbReference>
<keyword evidence="3" id="KW-0012">Acyltransferase</keyword>
<keyword evidence="1" id="KW-0472">Membrane</keyword>
<comment type="caution">
    <text evidence="3">The sequence shown here is derived from an EMBL/GenBank/DDBJ whole genome shotgun (WGS) entry which is preliminary data.</text>
</comment>
<sequence length="393" mass="42828">MGSLSPAGTGDGSKRVASVDSLRCFAMTAVVAQHCGLMPFGWTGVWLFFVISGFVVTLAVIGRPPDQPPLERLRGFFRRRALRIVPVYYAYVGIGVLVCFATGASVDLFDVLSLLGFFHNVAMGLGRGEFSDFPVGHLWTISVEMQFYLVYGTVLVLASRRTVIAILFVTLVATPLLRFAVSTEFANIGLDSEASAYLIYSGSFLHTDSFAMGALLAFASHYGRLHKLARPLAWAGAVMMIAYATTYTWVNYSVVHAQGIDIVKNVVSGVLWGHYREVFMYTALAVASGGLVALAATGDRSVSWLLKSRLFRRIGEISYGAYIVHALAINAAAFLLSRVADLSGQPIVRRLVIFVLSYAITVTVAELSFRYFESRFSGKRKPRLGETQPIGIG</sequence>
<dbReference type="AlphaFoldDB" id="A0A6G4WEB6"/>
<dbReference type="GO" id="GO:0000271">
    <property type="term" value="P:polysaccharide biosynthetic process"/>
    <property type="evidence" value="ECO:0007669"/>
    <property type="project" value="TreeGrafter"/>
</dbReference>
<keyword evidence="1" id="KW-0812">Transmembrane</keyword>
<evidence type="ECO:0000313" key="4">
    <source>
        <dbReference type="Proteomes" id="UP001642900"/>
    </source>
</evidence>
<keyword evidence="3" id="KW-0808">Transferase</keyword>